<reference evidence="3" key="1">
    <citation type="journal article" date="2019" name="Int. J. Syst. Evol. Microbiol.">
        <title>The Global Catalogue of Microorganisms (GCM) 10K type strain sequencing project: providing services to taxonomists for standard genome sequencing and annotation.</title>
        <authorList>
            <consortium name="The Broad Institute Genomics Platform"/>
            <consortium name="The Broad Institute Genome Sequencing Center for Infectious Disease"/>
            <person name="Wu L."/>
            <person name="Ma J."/>
        </authorList>
    </citation>
    <scope>NUCLEOTIDE SEQUENCE [LARGE SCALE GENOMIC DNA]</scope>
    <source>
        <strain evidence="3">KCTC 22245</strain>
    </source>
</reference>
<dbReference type="Proteomes" id="UP001595607">
    <property type="component" value="Unassembled WGS sequence"/>
</dbReference>
<keyword evidence="3" id="KW-1185">Reference proteome</keyword>
<sequence>MIATLLTAAILNAAHPAGAAEAKDFTFAFDENELRSEGAREALLDRLETKARRFCKQGERHGTPGHKIRRCTEDAIEGVITELDEPVLTAAYQDRARF</sequence>
<dbReference type="InterPro" id="IPR030972">
    <property type="entry name" value="UrcA_uranyl"/>
</dbReference>
<dbReference type="EMBL" id="JBHRVA010000002">
    <property type="protein sequence ID" value="MFC3302772.1"/>
    <property type="molecule type" value="Genomic_DNA"/>
</dbReference>
<feature type="signal peptide" evidence="1">
    <location>
        <begin position="1"/>
        <end position="19"/>
    </location>
</feature>
<organism evidence="2 3">
    <name type="scientific">Parvularcula lutaonensis</name>
    <dbReference type="NCBI Taxonomy" id="491923"/>
    <lineage>
        <taxon>Bacteria</taxon>
        <taxon>Pseudomonadati</taxon>
        <taxon>Pseudomonadota</taxon>
        <taxon>Alphaproteobacteria</taxon>
        <taxon>Parvularculales</taxon>
        <taxon>Parvularculaceae</taxon>
        <taxon>Parvularcula</taxon>
    </lineage>
</organism>
<comment type="caution">
    <text evidence="2">The sequence shown here is derived from an EMBL/GenBank/DDBJ whole genome shotgun (WGS) entry which is preliminary data.</text>
</comment>
<dbReference type="RefSeq" id="WP_189571520.1">
    <property type="nucleotide sequence ID" value="NZ_BMXU01000001.1"/>
</dbReference>
<keyword evidence="1" id="KW-0732">Signal</keyword>
<proteinExistence type="predicted"/>
<accession>A0ABV7MD30</accession>
<evidence type="ECO:0000313" key="2">
    <source>
        <dbReference type="EMBL" id="MFC3302772.1"/>
    </source>
</evidence>
<gene>
    <name evidence="2" type="ORF">ACFONP_08515</name>
</gene>
<feature type="chain" id="PRO_5046201914" evidence="1">
    <location>
        <begin position="20"/>
        <end position="98"/>
    </location>
</feature>
<dbReference type="NCBIfam" id="TIGR04433">
    <property type="entry name" value="UrcA_uranyl"/>
    <property type="match status" value="1"/>
</dbReference>
<evidence type="ECO:0000256" key="1">
    <source>
        <dbReference type="SAM" id="SignalP"/>
    </source>
</evidence>
<name>A0ABV7MD30_9PROT</name>
<evidence type="ECO:0000313" key="3">
    <source>
        <dbReference type="Proteomes" id="UP001595607"/>
    </source>
</evidence>
<protein>
    <submittedName>
        <fullName evidence="2">UrcA family protein</fullName>
    </submittedName>
</protein>